<organism evidence="2 3">
    <name type="scientific">Lasiosphaeria ovina</name>
    <dbReference type="NCBI Taxonomy" id="92902"/>
    <lineage>
        <taxon>Eukaryota</taxon>
        <taxon>Fungi</taxon>
        <taxon>Dikarya</taxon>
        <taxon>Ascomycota</taxon>
        <taxon>Pezizomycotina</taxon>
        <taxon>Sordariomycetes</taxon>
        <taxon>Sordariomycetidae</taxon>
        <taxon>Sordariales</taxon>
        <taxon>Lasiosphaeriaceae</taxon>
        <taxon>Lasiosphaeria</taxon>
    </lineage>
</organism>
<gene>
    <name evidence="2" type="ORF">B0T24DRAFT_633455</name>
</gene>
<keyword evidence="1" id="KW-0732">Signal</keyword>
<evidence type="ECO:0000313" key="2">
    <source>
        <dbReference type="EMBL" id="KAK3366703.1"/>
    </source>
</evidence>
<dbReference type="EMBL" id="JAULSN010000007">
    <property type="protein sequence ID" value="KAK3366703.1"/>
    <property type="molecule type" value="Genomic_DNA"/>
</dbReference>
<name>A0AAE0N1I7_9PEZI</name>
<proteinExistence type="predicted"/>
<dbReference type="Proteomes" id="UP001287356">
    <property type="component" value="Unassembled WGS sequence"/>
</dbReference>
<reference evidence="2" key="1">
    <citation type="journal article" date="2023" name="Mol. Phylogenet. Evol.">
        <title>Genome-scale phylogeny and comparative genomics of the fungal order Sordariales.</title>
        <authorList>
            <person name="Hensen N."/>
            <person name="Bonometti L."/>
            <person name="Westerberg I."/>
            <person name="Brannstrom I.O."/>
            <person name="Guillou S."/>
            <person name="Cros-Aarteil S."/>
            <person name="Calhoun S."/>
            <person name="Haridas S."/>
            <person name="Kuo A."/>
            <person name="Mondo S."/>
            <person name="Pangilinan J."/>
            <person name="Riley R."/>
            <person name="LaButti K."/>
            <person name="Andreopoulos B."/>
            <person name="Lipzen A."/>
            <person name="Chen C."/>
            <person name="Yan M."/>
            <person name="Daum C."/>
            <person name="Ng V."/>
            <person name="Clum A."/>
            <person name="Steindorff A."/>
            <person name="Ohm R.A."/>
            <person name="Martin F."/>
            <person name="Silar P."/>
            <person name="Natvig D.O."/>
            <person name="Lalanne C."/>
            <person name="Gautier V."/>
            <person name="Ament-Velasquez S.L."/>
            <person name="Kruys A."/>
            <person name="Hutchinson M.I."/>
            <person name="Powell A.J."/>
            <person name="Barry K."/>
            <person name="Miller A.N."/>
            <person name="Grigoriev I.V."/>
            <person name="Debuchy R."/>
            <person name="Gladieux P."/>
            <person name="Hiltunen Thoren M."/>
            <person name="Johannesson H."/>
        </authorList>
    </citation>
    <scope>NUCLEOTIDE SEQUENCE</scope>
    <source>
        <strain evidence="2">CBS 958.72</strain>
    </source>
</reference>
<comment type="caution">
    <text evidence="2">The sequence shown here is derived from an EMBL/GenBank/DDBJ whole genome shotgun (WGS) entry which is preliminary data.</text>
</comment>
<reference evidence="2" key="2">
    <citation type="submission" date="2023-06" db="EMBL/GenBank/DDBJ databases">
        <authorList>
            <consortium name="Lawrence Berkeley National Laboratory"/>
            <person name="Haridas S."/>
            <person name="Hensen N."/>
            <person name="Bonometti L."/>
            <person name="Westerberg I."/>
            <person name="Brannstrom I.O."/>
            <person name="Guillou S."/>
            <person name="Cros-Aarteil S."/>
            <person name="Calhoun S."/>
            <person name="Kuo A."/>
            <person name="Mondo S."/>
            <person name="Pangilinan J."/>
            <person name="Riley R."/>
            <person name="Labutti K."/>
            <person name="Andreopoulos B."/>
            <person name="Lipzen A."/>
            <person name="Chen C."/>
            <person name="Yanf M."/>
            <person name="Daum C."/>
            <person name="Ng V."/>
            <person name="Clum A."/>
            <person name="Steindorff A."/>
            <person name="Ohm R."/>
            <person name="Martin F."/>
            <person name="Silar P."/>
            <person name="Natvig D."/>
            <person name="Lalanne C."/>
            <person name="Gautier V."/>
            <person name="Ament-Velasquez S.L."/>
            <person name="Kruys A."/>
            <person name="Hutchinson M.I."/>
            <person name="Powell A.J."/>
            <person name="Barry K."/>
            <person name="Miller A.N."/>
            <person name="Grigoriev I.V."/>
            <person name="Debuchy R."/>
            <person name="Gladieux P."/>
            <person name="Thoren M.H."/>
            <person name="Johannesson H."/>
        </authorList>
    </citation>
    <scope>NUCLEOTIDE SEQUENCE</scope>
    <source>
        <strain evidence="2">CBS 958.72</strain>
    </source>
</reference>
<feature type="chain" id="PRO_5041927337" description="Secreted protein" evidence="1">
    <location>
        <begin position="37"/>
        <end position="76"/>
    </location>
</feature>
<dbReference type="AlphaFoldDB" id="A0AAE0N1I7"/>
<keyword evidence="3" id="KW-1185">Reference proteome</keyword>
<accession>A0AAE0N1I7</accession>
<evidence type="ECO:0000256" key="1">
    <source>
        <dbReference type="SAM" id="SignalP"/>
    </source>
</evidence>
<sequence>MGFGVAPEHIPLATRGMCGLMTTRLLLVADWTLSLCKVMCCRGMQSVYPSLIGKPNRFRHRTLSSHVHSVNRRFTQ</sequence>
<evidence type="ECO:0000313" key="3">
    <source>
        <dbReference type="Proteomes" id="UP001287356"/>
    </source>
</evidence>
<protein>
    <recommendedName>
        <fullName evidence="4">Secreted protein</fullName>
    </recommendedName>
</protein>
<evidence type="ECO:0008006" key="4">
    <source>
        <dbReference type="Google" id="ProtNLM"/>
    </source>
</evidence>
<feature type="signal peptide" evidence="1">
    <location>
        <begin position="1"/>
        <end position="36"/>
    </location>
</feature>